<keyword evidence="2" id="KW-0812">Transmembrane</keyword>
<keyword evidence="2" id="KW-1133">Transmembrane helix</keyword>
<evidence type="ECO:0000313" key="3">
    <source>
        <dbReference type="EMBL" id="UOE44864.1"/>
    </source>
</evidence>
<keyword evidence="4" id="KW-1185">Reference proteome</keyword>
<name>A0ABY4C1G4_9MICO</name>
<accession>A0ABY4C1G4</accession>
<evidence type="ECO:0008006" key="5">
    <source>
        <dbReference type="Google" id="ProtNLM"/>
    </source>
</evidence>
<dbReference type="EMBL" id="CP094528">
    <property type="protein sequence ID" value="UOE44864.1"/>
    <property type="molecule type" value="Genomic_DNA"/>
</dbReference>
<feature type="compositionally biased region" description="Low complexity" evidence="1">
    <location>
        <begin position="192"/>
        <end position="202"/>
    </location>
</feature>
<organism evidence="3 4">
    <name type="scientific">Agromyces larvae</name>
    <dbReference type="NCBI Taxonomy" id="2929802"/>
    <lineage>
        <taxon>Bacteria</taxon>
        <taxon>Bacillati</taxon>
        <taxon>Actinomycetota</taxon>
        <taxon>Actinomycetes</taxon>
        <taxon>Micrococcales</taxon>
        <taxon>Microbacteriaceae</taxon>
        <taxon>Agromyces</taxon>
    </lineage>
</organism>
<keyword evidence="2" id="KW-0472">Membrane</keyword>
<evidence type="ECO:0000256" key="2">
    <source>
        <dbReference type="SAM" id="Phobius"/>
    </source>
</evidence>
<dbReference type="RefSeq" id="WP_243557003.1">
    <property type="nucleotide sequence ID" value="NZ_CP094528.1"/>
</dbReference>
<proteinExistence type="predicted"/>
<reference evidence="3 4" key="1">
    <citation type="submission" date="2022-03" db="EMBL/GenBank/DDBJ databases">
        <title>Mucilaginibacter sp. isolated from the gut of Protaetia brevitarsis seulensis larvae.</title>
        <authorList>
            <person name="Won M."/>
            <person name="Kim S.-J."/>
            <person name="Kwon S.-W."/>
        </authorList>
    </citation>
    <scope>NUCLEOTIDE SEQUENCE [LARGE SCALE GENOMIC DNA]</scope>
    <source>
        <strain evidence="3 4">CFWR-12</strain>
    </source>
</reference>
<feature type="region of interest" description="Disordered" evidence="1">
    <location>
        <begin position="1"/>
        <end position="33"/>
    </location>
</feature>
<evidence type="ECO:0000313" key="4">
    <source>
        <dbReference type="Proteomes" id="UP000832097"/>
    </source>
</evidence>
<evidence type="ECO:0000256" key="1">
    <source>
        <dbReference type="SAM" id="MobiDB-lite"/>
    </source>
</evidence>
<sequence length="202" mass="20777">MSAVPASTRPATRRPGRRAGEAPAAPRLRPVPQAERRKAPRLVYAIIAIGALASIVVAQLLLSLALTEGAYEIDGYQMQQIKLEREEQKLREDLDRLESPQNIAQNAESIGMVPGTNPVYLQLSNGAVLGQPSVAEGGAQASGPLVPNSLIDGVPPVNELPQQETPAQKPGTGAGGAEATGGGAAADPAPPVADALPTPATH</sequence>
<dbReference type="Proteomes" id="UP000832097">
    <property type="component" value="Chromosome"/>
</dbReference>
<gene>
    <name evidence="3" type="ORF">MTO99_03525</name>
</gene>
<feature type="compositionally biased region" description="Low complexity" evidence="1">
    <location>
        <begin position="21"/>
        <end position="30"/>
    </location>
</feature>
<feature type="compositionally biased region" description="Low complexity" evidence="1">
    <location>
        <begin position="1"/>
        <end position="10"/>
    </location>
</feature>
<feature type="compositionally biased region" description="Gly residues" evidence="1">
    <location>
        <begin position="172"/>
        <end position="184"/>
    </location>
</feature>
<feature type="region of interest" description="Disordered" evidence="1">
    <location>
        <begin position="139"/>
        <end position="202"/>
    </location>
</feature>
<feature type="transmembrane region" description="Helical" evidence="2">
    <location>
        <begin position="42"/>
        <end position="62"/>
    </location>
</feature>
<protein>
    <recommendedName>
        <fullName evidence="5">Cell division protein FtsL</fullName>
    </recommendedName>
</protein>